<evidence type="ECO:0000256" key="1">
    <source>
        <dbReference type="SAM" id="Phobius"/>
    </source>
</evidence>
<keyword evidence="1" id="KW-0812">Transmembrane</keyword>
<proteinExistence type="predicted"/>
<organism evidence="2">
    <name type="scientific">Nonomuraea gerenzanensis</name>
    <dbReference type="NCBI Taxonomy" id="93944"/>
    <lineage>
        <taxon>Bacteria</taxon>
        <taxon>Bacillati</taxon>
        <taxon>Actinomycetota</taxon>
        <taxon>Actinomycetes</taxon>
        <taxon>Streptosporangiales</taxon>
        <taxon>Streptosporangiaceae</taxon>
        <taxon>Nonomuraea</taxon>
    </lineage>
</organism>
<evidence type="ECO:0000313" key="2">
    <source>
        <dbReference type="EMBL" id="SAP16359.1"/>
    </source>
</evidence>
<feature type="transmembrane region" description="Helical" evidence="1">
    <location>
        <begin position="44"/>
        <end position="62"/>
    </location>
</feature>
<keyword evidence="1" id="KW-1133">Transmembrane helix</keyword>
<accession>A0A1M4BL12</accession>
<dbReference type="EMBL" id="LT559121">
    <property type="protein sequence ID" value="SAP16359.1"/>
    <property type="molecule type" value="Genomic_DNA"/>
</dbReference>
<name>A0A1M4BL12_9ACTN</name>
<feature type="transmembrane region" description="Helical" evidence="1">
    <location>
        <begin position="20"/>
        <end position="38"/>
    </location>
</feature>
<dbReference type="AlphaFoldDB" id="A0A1M4BL12"/>
<protein>
    <submittedName>
        <fullName evidence="2">Uncharacterized protein</fullName>
    </submittedName>
</protein>
<sequence length="67" mass="7236">MTRVTRVKRTSRRSKGGDVLLGRLVAAVVLSWGVYVVLDRFTVAPAALALWLSAAAALTLTIRAGRR</sequence>
<reference evidence="2" key="1">
    <citation type="submission" date="2016-04" db="EMBL/GenBank/DDBJ databases">
        <authorList>
            <person name="Evans L.H."/>
            <person name="Alamgir A."/>
            <person name="Owens N."/>
            <person name="Weber N.D."/>
            <person name="Virtaneva K."/>
            <person name="Barbian K."/>
            <person name="Babar A."/>
            <person name="Rosenke K."/>
        </authorList>
    </citation>
    <scope>NUCLEOTIDE SEQUENCE</scope>
    <source>
        <strain evidence="2">Nono1</strain>
    </source>
</reference>
<keyword evidence="1" id="KW-0472">Membrane</keyword>
<gene>
    <name evidence="2" type="ORF">BN4615_P11022</name>
</gene>